<organism evidence="8 9">
    <name type="scientific">Natronospira elongata</name>
    <dbReference type="NCBI Taxonomy" id="3110268"/>
    <lineage>
        <taxon>Bacteria</taxon>
        <taxon>Pseudomonadati</taxon>
        <taxon>Pseudomonadota</taxon>
        <taxon>Gammaproteobacteria</taxon>
        <taxon>Natronospirales</taxon>
        <taxon>Natronospiraceae</taxon>
        <taxon>Natronospira</taxon>
    </lineage>
</organism>
<dbReference type="InterPro" id="IPR011033">
    <property type="entry name" value="PRC_barrel-like_sf"/>
</dbReference>
<dbReference type="GO" id="GO:0042274">
    <property type="term" value="P:ribosomal small subunit biogenesis"/>
    <property type="evidence" value="ECO:0007669"/>
    <property type="project" value="UniProtKB-UniRule"/>
</dbReference>
<gene>
    <name evidence="5 8" type="primary">rimM</name>
    <name evidence="8" type="ORF">VCB98_02305</name>
</gene>
<dbReference type="NCBIfam" id="TIGR02273">
    <property type="entry name" value="16S_RimM"/>
    <property type="match status" value="1"/>
</dbReference>
<evidence type="ECO:0000313" key="8">
    <source>
        <dbReference type="EMBL" id="MEA5444647.1"/>
    </source>
</evidence>
<dbReference type="SUPFAM" id="SSF50447">
    <property type="entry name" value="Translation proteins"/>
    <property type="match status" value="1"/>
</dbReference>
<dbReference type="SUPFAM" id="SSF50346">
    <property type="entry name" value="PRC-barrel domain"/>
    <property type="match status" value="1"/>
</dbReference>
<evidence type="ECO:0000259" key="7">
    <source>
        <dbReference type="Pfam" id="PF24986"/>
    </source>
</evidence>
<evidence type="ECO:0000259" key="6">
    <source>
        <dbReference type="Pfam" id="PF01782"/>
    </source>
</evidence>
<dbReference type="Proteomes" id="UP001302316">
    <property type="component" value="Unassembled WGS sequence"/>
</dbReference>
<dbReference type="EMBL" id="JAYGII010000003">
    <property type="protein sequence ID" value="MEA5444647.1"/>
    <property type="molecule type" value="Genomic_DNA"/>
</dbReference>
<keyword evidence="1 5" id="KW-0963">Cytoplasm</keyword>
<evidence type="ECO:0000313" key="9">
    <source>
        <dbReference type="Proteomes" id="UP001302316"/>
    </source>
</evidence>
<feature type="domain" description="RimM N-terminal" evidence="6">
    <location>
        <begin position="4"/>
        <end position="85"/>
    </location>
</feature>
<protein>
    <recommendedName>
        <fullName evidence="5">Ribosome maturation factor RimM</fullName>
    </recommendedName>
</protein>
<keyword evidence="2 5" id="KW-0690">Ribosome biogenesis</keyword>
<evidence type="ECO:0000256" key="4">
    <source>
        <dbReference type="ARBA" id="ARBA00023186"/>
    </source>
</evidence>
<dbReference type="InterPro" id="IPR009000">
    <property type="entry name" value="Transl_B-barrel_sf"/>
</dbReference>
<comment type="subunit">
    <text evidence="5">Binds ribosomal protein uS19.</text>
</comment>
<evidence type="ECO:0000256" key="3">
    <source>
        <dbReference type="ARBA" id="ARBA00022552"/>
    </source>
</evidence>
<comment type="similarity">
    <text evidence="5">Belongs to the RimM family.</text>
</comment>
<comment type="function">
    <text evidence="5">An accessory protein needed during the final step in the assembly of 30S ribosomal subunit, possibly for assembly of the head region. Essential for efficient processing of 16S rRNA. May be needed both before and after RbfA during the maturation of 16S rRNA. It has affinity for free ribosomal 30S subunits but not for 70S ribosomes.</text>
</comment>
<evidence type="ECO:0000256" key="1">
    <source>
        <dbReference type="ARBA" id="ARBA00022490"/>
    </source>
</evidence>
<dbReference type="GO" id="GO:0006364">
    <property type="term" value="P:rRNA processing"/>
    <property type="evidence" value="ECO:0007669"/>
    <property type="project" value="UniProtKB-UniRule"/>
</dbReference>
<dbReference type="Pfam" id="PF24986">
    <property type="entry name" value="PRC_RimM"/>
    <property type="match status" value="1"/>
</dbReference>
<proteinExistence type="inferred from homology"/>
<comment type="subcellular location">
    <subcellularLocation>
        <location evidence="5">Cytoplasm</location>
    </subcellularLocation>
</comment>
<dbReference type="Gene3D" id="2.40.30.60">
    <property type="entry name" value="RimM"/>
    <property type="match status" value="1"/>
</dbReference>
<dbReference type="GO" id="GO:0005737">
    <property type="term" value="C:cytoplasm"/>
    <property type="evidence" value="ECO:0007669"/>
    <property type="project" value="UniProtKB-SubCell"/>
</dbReference>
<keyword evidence="3 5" id="KW-0698">rRNA processing</keyword>
<dbReference type="AlphaFoldDB" id="A0AAP6JDP8"/>
<keyword evidence="9" id="KW-1185">Reference proteome</keyword>
<keyword evidence="4 5" id="KW-0143">Chaperone</keyword>
<dbReference type="GO" id="GO:0005840">
    <property type="term" value="C:ribosome"/>
    <property type="evidence" value="ECO:0007669"/>
    <property type="project" value="InterPro"/>
</dbReference>
<dbReference type="HAMAP" id="MF_00014">
    <property type="entry name" value="Ribosome_mat_RimM"/>
    <property type="match status" value="1"/>
</dbReference>
<dbReference type="InterPro" id="IPR011961">
    <property type="entry name" value="RimM"/>
</dbReference>
<sequence length="163" mass="18362">MVTLGRISGLFGVRGWVKIFSHTRPRESIVDFGTWYLKGRGGWEAITVLDGRRHGNGVVARLEGIEDRDQAAELLKRDVAVRREQLPPAEEGEYYWLDLIGLQVETLEGVELGRVTGLLETGANDVLVVKGDRERLLPFVQGQFIKTVDLSAKRMVVDWDPDF</sequence>
<name>A0AAP6JDP8_9GAMM</name>
<dbReference type="Pfam" id="PF01782">
    <property type="entry name" value="RimM"/>
    <property type="match status" value="1"/>
</dbReference>
<dbReference type="PANTHER" id="PTHR33692">
    <property type="entry name" value="RIBOSOME MATURATION FACTOR RIMM"/>
    <property type="match status" value="1"/>
</dbReference>
<reference evidence="8 9" key="1">
    <citation type="submission" date="2023-12" db="EMBL/GenBank/DDBJ databases">
        <title>Whole-genome sequencing of halo(alkali)philic microorganisms from hypersaline lakes.</title>
        <authorList>
            <person name="Sorokin D.Y."/>
            <person name="Merkel A.Y."/>
            <person name="Messina E."/>
            <person name="Yakimov M."/>
        </authorList>
    </citation>
    <scope>NUCLEOTIDE SEQUENCE [LARGE SCALE GENOMIC DNA]</scope>
    <source>
        <strain evidence="8 9">AB-CW1</strain>
    </source>
</reference>
<dbReference type="InterPro" id="IPR036976">
    <property type="entry name" value="RimM_N_sf"/>
</dbReference>
<dbReference type="PANTHER" id="PTHR33692:SF1">
    <property type="entry name" value="RIBOSOME MATURATION FACTOR RIMM"/>
    <property type="match status" value="1"/>
</dbReference>
<dbReference type="InterPro" id="IPR056792">
    <property type="entry name" value="PRC_RimM"/>
</dbReference>
<feature type="domain" description="Ribosome maturation factor RimM PRC barrel" evidence="7">
    <location>
        <begin position="96"/>
        <end position="160"/>
    </location>
</feature>
<dbReference type="InterPro" id="IPR002676">
    <property type="entry name" value="RimM_N"/>
</dbReference>
<dbReference type="GO" id="GO:0043022">
    <property type="term" value="F:ribosome binding"/>
    <property type="evidence" value="ECO:0007669"/>
    <property type="project" value="InterPro"/>
</dbReference>
<comment type="domain">
    <text evidence="5">The PRC barrel domain binds ribosomal protein uS19.</text>
</comment>
<evidence type="ECO:0000256" key="2">
    <source>
        <dbReference type="ARBA" id="ARBA00022517"/>
    </source>
</evidence>
<comment type="caution">
    <text evidence="8">The sequence shown here is derived from an EMBL/GenBank/DDBJ whole genome shotgun (WGS) entry which is preliminary data.</text>
</comment>
<evidence type="ECO:0000256" key="5">
    <source>
        <dbReference type="HAMAP-Rule" id="MF_00014"/>
    </source>
</evidence>
<dbReference type="Gene3D" id="2.30.30.240">
    <property type="entry name" value="PRC-barrel domain"/>
    <property type="match status" value="1"/>
</dbReference>
<accession>A0AAP6JDP8</accession>